<dbReference type="EMBL" id="BAAAYN010000012">
    <property type="protein sequence ID" value="GAA3385714.1"/>
    <property type="molecule type" value="Genomic_DNA"/>
</dbReference>
<sequence length="172" mass="19830">MRAAPPPPELRSRSYERRRKRRRRRRILLASAAAVVFSLTITSVTAVLVHRSSTVGPESPKVAAEQLLRSMAQNSINEFEQALCEPKRYQASAILREFNSGLVDFGQELDDISWRITKETRRSADEVELDMDVTLRVVEKRTGEPDDRPFPMRMQVVQDRGWYICEIEILTL</sequence>
<keyword evidence="2" id="KW-1185">Reference proteome</keyword>
<protein>
    <submittedName>
        <fullName evidence="1">Uncharacterized protein</fullName>
    </submittedName>
</protein>
<evidence type="ECO:0000313" key="1">
    <source>
        <dbReference type="EMBL" id="GAA3385714.1"/>
    </source>
</evidence>
<gene>
    <name evidence="1" type="ORF">GCM10020369_20310</name>
</gene>
<reference evidence="2" key="1">
    <citation type="journal article" date="2019" name="Int. J. Syst. Evol. Microbiol.">
        <title>The Global Catalogue of Microorganisms (GCM) 10K type strain sequencing project: providing services to taxonomists for standard genome sequencing and annotation.</title>
        <authorList>
            <consortium name="The Broad Institute Genomics Platform"/>
            <consortium name="The Broad Institute Genome Sequencing Center for Infectious Disease"/>
            <person name="Wu L."/>
            <person name="Ma J."/>
        </authorList>
    </citation>
    <scope>NUCLEOTIDE SEQUENCE [LARGE SCALE GENOMIC DNA]</scope>
    <source>
        <strain evidence="2">JCM 9458</strain>
    </source>
</reference>
<accession>A0ABP6SWE6</accession>
<organism evidence="1 2">
    <name type="scientific">Cryptosporangium minutisporangium</name>
    <dbReference type="NCBI Taxonomy" id="113569"/>
    <lineage>
        <taxon>Bacteria</taxon>
        <taxon>Bacillati</taxon>
        <taxon>Actinomycetota</taxon>
        <taxon>Actinomycetes</taxon>
        <taxon>Cryptosporangiales</taxon>
        <taxon>Cryptosporangiaceae</taxon>
        <taxon>Cryptosporangium</taxon>
    </lineage>
</organism>
<name>A0ABP6SWE6_9ACTN</name>
<dbReference type="Proteomes" id="UP001501676">
    <property type="component" value="Unassembled WGS sequence"/>
</dbReference>
<proteinExistence type="predicted"/>
<dbReference type="RefSeq" id="WP_345727764.1">
    <property type="nucleotide sequence ID" value="NZ_BAAAYN010000012.1"/>
</dbReference>
<evidence type="ECO:0000313" key="2">
    <source>
        <dbReference type="Proteomes" id="UP001501676"/>
    </source>
</evidence>
<comment type="caution">
    <text evidence="1">The sequence shown here is derived from an EMBL/GenBank/DDBJ whole genome shotgun (WGS) entry which is preliminary data.</text>
</comment>